<protein>
    <submittedName>
        <fullName evidence="2">Uncharacterized protein</fullName>
    </submittedName>
</protein>
<dbReference type="EMBL" id="BJHX01000002">
    <property type="protein sequence ID" value="GDY69644.1"/>
    <property type="molecule type" value="Genomic_DNA"/>
</dbReference>
<accession>A0A4D4N8S4</accession>
<dbReference type="AlphaFoldDB" id="A0A4D4N8S4"/>
<dbReference type="Proteomes" id="UP000299211">
    <property type="component" value="Unassembled WGS sequence"/>
</dbReference>
<gene>
    <name evidence="1" type="ORF">SAV14893_090370</name>
    <name evidence="2" type="ORF">SAV31267_093840</name>
</gene>
<evidence type="ECO:0000313" key="4">
    <source>
        <dbReference type="Proteomes" id="UP000302139"/>
    </source>
</evidence>
<name>A0A4D4N8S4_STRAX</name>
<organism evidence="2 3">
    <name type="scientific">Streptomyces avermitilis</name>
    <dbReference type="NCBI Taxonomy" id="33903"/>
    <lineage>
        <taxon>Bacteria</taxon>
        <taxon>Bacillati</taxon>
        <taxon>Actinomycetota</taxon>
        <taxon>Actinomycetes</taxon>
        <taxon>Kitasatosporales</taxon>
        <taxon>Streptomycetaceae</taxon>
        <taxon>Streptomyces</taxon>
    </lineage>
</organism>
<reference evidence="2 3" key="1">
    <citation type="submission" date="2019-04" db="EMBL/GenBank/DDBJ databases">
        <title>Draft genome sequences of Streptomyces avermitilis ATCC 31267.</title>
        <authorList>
            <person name="Komaki H."/>
            <person name="Tamura T."/>
            <person name="Hosoyama A."/>
        </authorList>
    </citation>
    <scope>NUCLEOTIDE SEQUENCE [LARGE SCALE GENOMIC DNA]</scope>
    <source>
        <strain evidence="2 3">ATCC 31267</strain>
    </source>
</reference>
<dbReference type="GeneID" id="41537635"/>
<evidence type="ECO:0000313" key="2">
    <source>
        <dbReference type="EMBL" id="GDY79899.1"/>
    </source>
</evidence>
<evidence type="ECO:0000313" key="1">
    <source>
        <dbReference type="EMBL" id="GDY69644.1"/>
    </source>
</evidence>
<reference evidence="1 4" key="2">
    <citation type="submission" date="2019-04" db="EMBL/GenBank/DDBJ databases">
        <title>Draft genome sequences of Streptomyces avermitilis NBRC 14893.</title>
        <authorList>
            <person name="Komaki H."/>
            <person name="Tamura T."/>
            <person name="Hosoyama A."/>
        </authorList>
    </citation>
    <scope>NUCLEOTIDE SEQUENCE [LARGE SCALE GENOMIC DNA]</scope>
    <source>
        <strain evidence="1 4">NBRC 14893</strain>
    </source>
</reference>
<sequence>MWLRLAALAGWPADQTANFEIEFWARRALYDAGEISTHTFWSGMLYGQLTAPPGSTLLYALRSTDAEMWTHTDEDVVRVSCLTEG</sequence>
<comment type="caution">
    <text evidence="2">The sequence shown here is derived from an EMBL/GenBank/DDBJ whole genome shotgun (WGS) entry which is preliminary data.</text>
</comment>
<dbReference type="EMBL" id="BJHY01000002">
    <property type="protein sequence ID" value="GDY79899.1"/>
    <property type="molecule type" value="Genomic_DNA"/>
</dbReference>
<dbReference type="Proteomes" id="UP000302139">
    <property type="component" value="Unassembled WGS sequence"/>
</dbReference>
<evidence type="ECO:0000313" key="3">
    <source>
        <dbReference type="Proteomes" id="UP000299211"/>
    </source>
</evidence>
<proteinExistence type="predicted"/>
<dbReference type="RefSeq" id="WP_010981915.1">
    <property type="nucleotide sequence ID" value="NZ_BAABTN010000031.1"/>
</dbReference>
<dbReference type="STRING" id="33903.AQJ43_35600"/>